<dbReference type="SUPFAM" id="SSF49562">
    <property type="entry name" value="C2 domain (Calcium/lipid-binding domain, CaLB)"/>
    <property type="match status" value="1"/>
</dbReference>
<dbReference type="InterPro" id="IPR000008">
    <property type="entry name" value="C2_dom"/>
</dbReference>
<dbReference type="PANTHER" id="PTHR10024:SF374">
    <property type="entry name" value="C2 DOMAIN-CONTAINING PROTEIN"/>
    <property type="match status" value="1"/>
</dbReference>
<dbReference type="FunFam" id="2.60.40.150:FF:000011">
    <property type="entry name" value="Synaptotagmin 6"/>
    <property type="match status" value="1"/>
</dbReference>
<gene>
    <name evidence="3" type="ORF">HPB48_017615</name>
</gene>
<organism evidence="3 4">
    <name type="scientific">Haemaphysalis longicornis</name>
    <name type="common">Bush tick</name>
    <dbReference type="NCBI Taxonomy" id="44386"/>
    <lineage>
        <taxon>Eukaryota</taxon>
        <taxon>Metazoa</taxon>
        <taxon>Ecdysozoa</taxon>
        <taxon>Arthropoda</taxon>
        <taxon>Chelicerata</taxon>
        <taxon>Arachnida</taxon>
        <taxon>Acari</taxon>
        <taxon>Parasitiformes</taxon>
        <taxon>Ixodida</taxon>
        <taxon>Ixodoidea</taxon>
        <taxon>Ixodidae</taxon>
        <taxon>Haemaphysalinae</taxon>
        <taxon>Haemaphysalis</taxon>
    </lineage>
</organism>
<dbReference type="AlphaFoldDB" id="A0A9J6GPG6"/>
<feature type="domain" description="C2" evidence="2">
    <location>
        <begin position="54"/>
        <end position="177"/>
    </location>
</feature>
<dbReference type="GO" id="GO:0005886">
    <property type="term" value="C:plasma membrane"/>
    <property type="evidence" value="ECO:0007669"/>
    <property type="project" value="TreeGrafter"/>
</dbReference>
<dbReference type="GO" id="GO:0001786">
    <property type="term" value="F:phosphatidylserine binding"/>
    <property type="evidence" value="ECO:0007669"/>
    <property type="project" value="TreeGrafter"/>
</dbReference>
<evidence type="ECO:0000313" key="3">
    <source>
        <dbReference type="EMBL" id="KAH9380390.1"/>
    </source>
</evidence>
<dbReference type="GO" id="GO:0070382">
    <property type="term" value="C:exocytic vesicle"/>
    <property type="evidence" value="ECO:0007669"/>
    <property type="project" value="TreeGrafter"/>
</dbReference>
<dbReference type="PROSITE" id="PS50004">
    <property type="entry name" value="C2"/>
    <property type="match status" value="1"/>
</dbReference>
<dbReference type="GO" id="GO:0000149">
    <property type="term" value="F:SNARE binding"/>
    <property type="evidence" value="ECO:0007669"/>
    <property type="project" value="TreeGrafter"/>
</dbReference>
<evidence type="ECO:0000256" key="1">
    <source>
        <dbReference type="ARBA" id="ARBA00022737"/>
    </source>
</evidence>
<dbReference type="Proteomes" id="UP000821853">
    <property type="component" value="Chromosome 8"/>
</dbReference>
<dbReference type="InterPro" id="IPR035892">
    <property type="entry name" value="C2_domain_sf"/>
</dbReference>
<dbReference type="OrthoDB" id="67700at2759"/>
<dbReference type="PRINTS" id="PR00360">
    <property type="entry name" value="C2DOMAIN"/>
</dbReference>
<dbReference type="GO" id="GO:0017156">
    <property type="term" value="P:calcium-ion regulated exocytosis"/>
    <property type="evidence" value="ECO:0007669"/>
    <property type="project" value="TreeGrafter"/>
</dbReference>
<accession>A0A9J6GPG6</accession>
<dbReference type="GO" id="GO:0005544">
    <property type="term" value="F:calcium-dependent phospholipid binding"/>
    <property type="evidence" value="ECO:0007669"/>
    <property type="project" value="TreeGrafter"/>
</dbReference>
<sequence length="200" mass="23398">MYDVPGTPEVRSPTPRIIGATNNVTRASFKQRYLFFVVLFHNGSYQGLHLARWSLARPFFFFVIVETAGVATTTKVERRAKDLPSKDFLGSSDPYIKLYLLPERRKKFQTRVHRKNLNPVFNESFVFAMPLEELRERTLQFSVYDFDRFSRNDLIGHVIVKHLHELCDPTHEMEYTMDIIGVPQVRELSPALFNFPWNAQ</sequence>
<keyword evidence="1" id="KW-0677">Repeat</keyword>
<reference evidence="3 4" key="1">
    <citation type="journal article" date="2020" name="Cell">
        <title>Large-Scale Comparative Analyses of Tick Genomes Elucidate Their Genetic Diversity and Vector Capacities.</title>
        <authorList>
            <consortium name="Tick Genome and Microbiome Consortium (TIGMIC)"/>
            <person name="Jia N."/>
            <person name="Wang J."/>
            <person name="Shi W."/>
            <person name="Du L."/>
            <person name="Sun Y."/>
            <person name="Zhan W."/>
            <person name="Jiang J.F."/>
            <person name="Wang Q."/>
            <person name="Zhang B."/>
            <person name="Ji P."/>
            <person name="Bell-Sakyi L."/>
            <person name="Cui X.M."/>
            <person name="Yuan T.T."/>
            <person name="Jiang B.G."/>
            <person name="Yang W.F."/>
            <person name="Lam T.T."/>
            <person name="Chang Q.C."/>
            <person name="Ding S.J."/>
            <person name="Wang X.J."/>
            <person name="Zhu J.G."/>
            <person name="Ruan X.D."/>
            <person name="Zhao L."/>
            <person name="Wei J.T."/>
            <person name="Ye R.Z."/>
            <person name="Que T.C."/>
            <person name="Du C.H."/>
            <person name="Zhou Y.H."/>
            <person name="Cheng J.X."/>
            <person name="Dai P.F."/>
            <person name="Guo W.B."/>
            <person name="Han X.H."/>
            <person name="Huang E.J."/>
            <person name="Li L.F."/>
            <person name="Wei W."/>
            <person name="Gao Y.C."/>
            <person name="Liu J.Z."/>
            <person name="Shao H.Z."/>
            <person name="Wang X."/>
            <person name="Wang C.C."/>
            <person name="Yang T.C."/>
            <person name="Huo Q.B."/>
            <person name="Li W."/>
            <person name="Chen H.Y."/>
            <person name="Chen S.E."/>
            <person name="Zhou L.G."/>
            <person name="Ni X.B."/>
            <person name="Tian J.H."/>
            <person name="Sheng Y."/>
            <person name="Liu T."/>
            <person name="Pan Y.S."/>
            <person name="Xia L.Y."/>
            <person name="Li J."/>
            <person name="Zhao F."/>
            <person name="Cao W.C."/>
        </authorList>
    </citation>
    <scope>NUCLEOTIDE SEQUENCE [LARGE SCALE GENOMIC DNA]</scope>
    <source>
        <strain evidence="3">HaeL-2018</strain>
    </source>
</reference>
<dbReference type="PRINTS" id="PR00399">
    <property type="entry name" value="SYNAPTOTAGMN"/>
</dbReference>
<dbReference type="EMBL" id="JABSTR010000010">
    <property type="protein sequence ID" value="KAH9380390.1"/>
    <property type="molecule type" value="Genomic_DNA"/>
</dbReference>
<dbReference type="Pfam" id="PF00168">
    <property type="entry name" value="C2"/>
    <property type="match status" value="1"/>
</dbReference>
<name>A0A9J6GPG6_HAELO</name>
<evidence type="ECO:0000313" key="4">
    <source>
        <dbReference type="Proteomes" id="UP000821853"/>
    </source>
</evidence>
<dbReference type="PANTHER" id="PTHR10024">
    <property type="entry name" value="SYNAPTOTAGMIN"/>
    <property type="match status" value="1"/>
</dbReference>
<keyword evidence="4" id="KW-1185">Reference proteome</keyword>
<dbReference type="InterPro" id="IPR001565">
    <property type="entry name" value="Synaptotagmin"/>
</dbReference>
<dbReference type="Gene3D" id="2.60.40.150">
    <property type="entry name" value="C2 domain"/>
    <property type="match status" value="1"/>
</dbReference>
<protein>
    <recommendedName>
        <fullName evidence="2">C2 domain-containing protein</fullName>
    </recommendedName>
</protein>
<dbReference type="GO" id="GO:0005509">
    <property type="term" value="F:calcium ion binding"/>
    <property type="evidence" value="ECO:0007669"/>
    <property type="project" value="TreeGrafter"/>
</dbReference>
<dbReference type="VEuPathDB" id="VectorBase:HLOH_041077"/>
<dbReference type="GO" id="GO:0030276">
    <property type="term" value="F:clathrin binding"/>
    <property type="evidence" value="ECO:0007669"/>
    <property type="project" value="TreeGrafter"/>
</dbReference>
<dbReference type="SMART" id="SM00239">
    <property type="entry name" value="C2"/>
    <property type="match status" value="1"/>
</dbReference>
<evidence type="ECO:0000259" key="2">
    <source>
        <dbReference type="PROSITE" id="PS50004"/>
    </source>
</evidence>
<comment type="caution">
    <text evidence="3">The sequence shown here is derived from an EMBL/GenBank/DDBJ whole genome shotgun (WGS) entry which is preliminary data.</text>
</comment>
<proteinExistence type="predicted"/>